<dbReference type="AlphaFoldDB" id="A0A017T9A0"/>
<keyword evidence="3" id="KW-1185">Reference proteome</keyword>
<dbReference type="Proteomes" id="UP000019678">
    <property type="component" value="Unassembled WGS sequence"/>
</dbReference>
<reference evidence="2 3" key="1">
    <citation type="submission" date="2013-05" db="EMBL/GenBank/DDBJ databases">
        <title>Genome assembly of Chondromyces apiculatus DSM 436.</title>
        <authorList>
            <person name="Sharma G."/>
            <person name="Khatri I."/>
            <person name="Kaur C."/>
            <person name="Mayilraj S."/>
            <person name="Subramanian S."/>
        </authorList>
    </citation>
    <scope>NUCLEOTIDE SEQUENCE [LARGE SCALE GENOMIC DNA]</scope>
    <source>
        <strain evidence="2 3">DSM 436</strain>
    </source>
</reference>
<comment type="caution">
    <text evidence="2">The sequence shown here is derived from an EMBL/GenBank/DDBJ whole genome shotgun (WGS) entry which is preliminary data.</text>
</comment>
<dbReference type="eggNOG" id="ENOG50319C8">
    <property type="taxonomic scope" value="Bacteria"/>
</dbReference>
<keyword evidence="1" id="KW-0732">Signal</keyword>
<sequence>MHAAMTKKAIILRSSAAVLVATGLGLGCAAAAGGGATSEQQRIAALSASDVGLCFPSSITPPSAVNTEVLTGLLVAVRPAVMECLVSPQSRGAAQETTVNLKTTAGGGKLQHNISGPNLTPEGAVCVKEALDRHFAAVQGFAALAAAANPPVSGEAQVTHKAGVSPTVRLGENESSDVAGAVRLAQTTWCECYEPWKAAAPHPLNATLSSQGGMALTAKFEPAADPASQKVAECLSGKISDVKFTARSSQINVPYTFMFVHSGNAAPLTDVPPEVQIRQLDGVRTQRAARAVIALGGRMAAAQAYDALGKKYNAAPDSVPVEDLTKGCAALLATDDAWLETLNQQLEIDEQTLALVQQLKAKDAEWGRAEEASKNAVDVTKQDIETAKQMKTGDAGACPRDAK</sequence>
<name>A0A017T9A0_9BACT</name>
<dbReference type="PROSITE" id="PS51257">
    <property type="entry name" value="PROKAR_LIPOPROTEIN"/>
    <property type="match status" value="1"/>
</dbReference>
<dbReference type="EMBL" id="ASRX01000020">
    <property type="protein sequence ID" value="EYF05819.1"/>
    <property type="molecule type" value="Genomic_DNA"/>
</dbReference>
<feature type="chain" id="PRO_5001497004" description="Lipoprotein" evidence="1">
    <location>
        <begin position="32"/>
        <end position="403"/>
    </location>
</feature>
<evidence type="ECO:0008006" key="4">
    <source>
        <dbReference type="Google" id="ProtNLM"/>
    </source>
</evidence>
<gene>
    <name evidence="2" type="ORF">CAP_2820</name>
</gene>
<protein>
    <recommendedName>
        <fullName evidence="4">Lipoprotein</fullName>
    </recommendedName>
</protein>
<proteinExistence type="predicted"/>
<evidence type="ECO:0000313" key="3">
    <source>
        <dbReference type="Proteomes" id="UP000019678"/>
    </source>
</evidence>
<evidence type="ECO:0000313" key="2">
    <source>
        <dbReference type="EMBL" id="EYF05819.1"/>
    </source>
</evidence>
<accession>A0A017T9A0</accession>
<feature type="signal peptide" evidence="1">
    <location>
        <begin position="1"/>
        <end position="31"/>
    </location>
</feature>
<evidence type="ECO:0000256" key="1">
    <source>
        <dbReference type="SAM" id="SignalP"/>
    </source>
</evidence>
<organism evidence="2 3">
    <name type="scientific">Chondromyces apiculatus DSM 436</name>
    <dbReference type="NCBI Taxonomy" id="1192034"/>
    <lineage>
        <taxon>Bacteria</taxon>
        <taxon>Pseudomonadati</taxon>
        <taxon>Myxococcota</taxon>
        <taxon>Polyangia</taxon>
        <taxon>Polyangiales</taxon>
        <taxon>Polyangiaceae</taxon>
        <taxon>Chondromyces</taxon>
    </lineage>
</organism>